<organism evidence="2 3">
    <name type="scientific">Thraustotheca clavata</name>
    <dbReference type="NCBI Taxonomy" id="74557"/>
    <lineage>
        <taxon>Eukaryota</taxon>
        <taxon>Sar</taxon>
        <taxon>Stramenopiles</taxon>
        <taxon>Oomycota</taxon>
        <taxon>Saprolegniomycetes</taxon>
        <taxon>Saprolegniales</taxon>
        <taxon>Achlyaceae</taxon>
        <taxon>Thraustotheca</taxon>
    </lineage>
</organism>
<keyword evidence="3" id="KW-1185">Reference proteome</keyword>
<comment type="caution">
    <text evidence="2">The sequence shown here is derived from an EMBL/GenBank/DDBJ whole genome shotgun (WGS) entry which is preliminary data.</text>
</comment>
<sequence length="485" mass="54059">MPREGQRTSAAGNASSGQKKTATRKPAINNKIKYILRVHDKPIDDGISETPVAKSAIALKHIPSTLTVKSTPPVHHGKNDYIDATTTPPIVPVQNGSDERLSNESITIPNSWPSPPLDSPSLLESSTSEEPLASGNSLQLCECKRHDEFIAELEQAHKTIAAQSKRILELEGICQDRTESEWEGQVRQLKRQLENAGIQVAADMKYTDIKEKMRVIAASMDELEGGPIVEHTDKKIQAQLRRKYFDLELEMDKLYSAMVASDEYEVEIKDKELTWHSNNINASREALVRVRNCIPVHISFMTTEVLVNELHLHNNAGAYAKRLKSLKTLHVLRMDPQKLRVLHPCELVQLSFSKLSILEKKAVYAALTDVAAEWSSQPSNTLMSEMSALDMHLQPEHNCTLRSQCPATVQARLDIFYETTCIFTKGSEFPVDGDVVPIAIPVTKPETVRTIPVEVKPSSSTPESKTMRCAPINILQAISLRPKIE</sequence>
<protein>
    <submittedName>
        <fullName evidence="2">Uncharacterized protein</fullName>
    </submittedName>
</protein>
<dbReference type="AlphaFoldDB" id="A0A1V9Y8F1"/>
<dbReference type="Proteomes" id="UP000243217">
    <property type="component" value="Unassembled WGS sequence"/>
</dbReference>
<gene>
    <name evidence="2" type="ORF">THRCLA_11227</name>
</gene>
<feature type="compositionally biased region" description="Polar residues" evidence="1">
    <location>
        <begin position="7"/>
        <end position="20"/>
    </location>
</feature>
<accession>A0A1V9Y8F1</accession>
<feature type="region of interest" description="Disordered" evidence="1">
    <location>
        <begin position="69"/>
        <end position="136"/>
    </location>
</feature>
<feature type="compositionally biased region" description="Low complexity" evidence="1">
    <location>
        <begin position="119"/>
        <end position="134"/>
    </location>
</feature>
<proteinExistence type="predicted"/>
<evidence type="ECO:0000313" key="3">
    <source>
        <dbReference type="Proteomes" id="UP000243217"/>
    </source>
</evidence>
<feature type="region of interest" description="Disordered" evidence="1">
    <location>
        <begin position="1"/>
        <end position="26"/>
    </location>
</feature>
<name>A0A1V9Y8F1_9STRA</name>
<evidence type="ECO:0000256" key="1">
    <source>
        <dbReference type="SAM" id="MobiDB-lite"/>
    </source>
</evidence>
<evidence type="ECO:0000313" key="2">
    <source>
        <dbReference type="EMBL" id="OQR81997.1"/>
    </source>
</evidence>
<reference evidence="2 3" key="1">
    <citation type="journal article" date="2014" name="Genome Biol. Evol.">
        <title>The secreted proteins of Achlya hypogyna and Thraustotheca clavata identify the ancestral oomycete secretome and reveal gene acquisitions by horizontal gene transfer.</title>
        <authorList>
            <person name="Misner I."/>
            <person name="Blouin N."/>
            <person name="Leonard G."/>
            <person name="Richards T.A."/>
            <person name="Lane C.E."/>
        </authorList>
    </citation>
    <scope>NUCLEOTIDE SEQUENCE [LARGE SCALE GENOMIC DNA]</scope>
    <source>
        <strain evidence="2 3">ATCC 34112</strain>
    </source>
</reference>
<dbReference type="EMBL" id="JNBS01004855">
    <property type="protein sequence ID" value="OQR81997.1"/>
    <property type="molecule type" value="Genomic_DNA"/>
</dbReference>